<name>A0A166DPW7_9AGAM</name>
<dbReference type="AlphaFoldDB" id="A0A166DPW7"/>
<keyword evidence="2" id="KW-1185">Reference proteome</keyword>
<proteinExistence type="predicted"/>
<organism evidence="1 2">
    <name type="scientific">Sistotremastrum suecicum HHB10207 ss-3</name>
    <dbReference type="NCBI Taxonomy" id="1314776"/>
    <lineage>
        <taxon>Eukaryota</taxon>
        <taxon>Fungi</taxon>
        <taxon>Dikarya</taxon>
        <taxon>Basidiomycota</taxon>
        <taxon>Agaricomycotina</taxon>
        <taxon>Agaricomycetes</taxon>
        <taxon>Sistotremastrales</taxon>
        <taxon>Sistotremastraceae</taxon>
        <taxon>Sistotremastrum</taxon>
    </lineage>
</organism>
<reference evidence="1 2" key="1">
    <citation type="journal article" date="2016" name="Mol. Biol. Evol.">
        <title>Comparative Genomics of Early-Diverging Mushroom-Forming Fungi Provides Insights into the Origins of Lignocellulose Decay Capabilities.</title>
        <authorList>
            <person name="Nagy L.G."/>
            <person name="Riley R."/>
            <person name="Tritt A."/>
            <person name="Adam C."/>
            <person name="Daum C."/>
            <person name="Floudas D."/>
            <person name="Sun H."/>
            <person name="Yadav J.S."/>
            <person name="Pangilinan J."/>
            <person name="Larsson K.H."/>
            <person name="Matsuura K."/>
            <person name="Barry K."/>
            <person name="Labutti K."/>
            <person name="Kuo R."/>
            <person name="Ohm R.A."/>
            <person name="Bhattacharya S.S."/>
            <person name="Shirouzu T."/>
            <person name="Yoshinaga Y."/>
            <person name="Martin F.M."/>
            <person name="Grigoriev I.V."/>
            <person name="Hibbett D.S."/>
        </authorList>
    </citation>
    <scope>NUCLEOTIDE SEQUENCE [LARGE SCALE GENOMIC DNA]</scope>
    <source>
        <strain evidence="1 2">HHB10207 ss-3</strain>
    </source>
</reference>
<sequence length="57" mass="6449">MAEGEAMSTGTKLWKPFRKRIRSRENRKTGSNARVSRIQGPSMLCLKVALLMKQGIE</sequence>
<accession>A0A166DPW7</accession>
<evidence type="ECO:0000313" key="2">
    <source>
        <dbReference type="Proteomes" id="UP000076798"/>
    </source>
</evidence>
<gene>
    <name evidence="1" type="ORF">SISSUDRAFT_1046523</name>
</gene>
<evidence type="ECO:0000313" key="1">
    <source>
        <dbReference type="EMBL" id="KZT38772.1"/>
    </source>
</evidence>
<dbReference type="EMBL" id="KV428057">
    <property type="protein sequence ID" value="KZT38772.1"/>
    <property type="molecule type" value="Genomic_DNA"/>
</dbReference>
<dbReference type="Proteomes" id="UP000076798">
    <property type="component" value="Unassembled WGS sequence"/>
</dbReference>
<protein>
    <submittedName>
        <fullName evidence="1">Uncharacterized protein</fullName>
    </submittedName>
</protein>